<reference evidence="6 7" key="1">
    <citation type="submission" date="2016-03" db="EMBL/GenBank/DDBJ databases">
        <title>How can Kluyveromyces marxianus grow so fast - potential evolutionary course in Saccharomyces Complex revealed by comparative genomics.</title>
        <authorList>
            <person name="Mo W."/>
            <person name="Lu W."/>
            <person name="Yang X."/>
            <person name="Qi J."/>
            <person name="Lv H."/>
        </authorList>
    </citation>
    <scope>NUCLEOTIDE SEQUENCE [LARGE SCALE GENOMIC DNA]</scope>
    <source>
        <strain evidence="6 7">FIM1</strain>
    </source>
</reference>
<gene>
    <name evidence="6" type="primary">SMD1</name>
    <name evidence="6" type="ORF">FIM1_173</name>
</gene>
<accession>A0ABX6EMY4</accession>
<dbReference type="InterPro" id="IPR027141">
    <property type="entry name" value="LSm4/Sm_D1/D3"/>
</dbReference>
<feature type="domain" description="Sm" evidence="5">
    <location>
        <begin position="2"/>
        <end position="96"/>
    </location>
</feature>
<feature type="region of interest" description="Disordered" evidence="4">
    <location>
        <begin position="115"/>
        <end position="141"/>
    </location>
</feature>
<dbReference type="InterPro" id="IPR001163">
    <property type="entry name" value="Sm_dom_euk/arc"/>
</dbReference>
<dbReference type="Pfam" id="PF01423">
    <property type="entry name" value="LSM"/>
    <property type="match status" value="1"/>
</dbReference>
<dbReference type="InterPro" id="IPR010920">
    <property type="entry name" value="LSM_dom_sf"/>
</dbReference>
<keyword evidence="2" id="KW-0539">Nucleus</keyword>
<protein>
    <submittedName>
        <fullName evidence="6">Small nuclear ribonucleoprotein Sm D1</fullName>
    </submittedName>
</protein>
<evidence type="ECO:0000259" key="5">
    <source>
        <dbReference type="PROSITE" id="PS52002"/>
    </source>
</evidence>
<dbReference type="SUPFAM" id="SSF50182">
    <property type="entry name" value="Sm-like ribonucleoproteins"/>
    <property type="match status" value="1"/>
</dbReference>
<dbReference type="PROSITE" id="PS52002">
    <property type="entry name" value="SM"/>
    <property type="match status" value="1"/>
</dbReference>
<name>A0ABX6EMY4_KLUMA</name>
<proteinExistence type="predicted"/>
<evidence type="ECO:0000313" key="7">
    <source>
        <dbReference type="Proteomes" id="UP000422736"/>
    </source>
</evidence>
<dbReference type="EMBL" id="CP015054">
    <property type="protein sequence ID" value="QGN13533.1"/>
    <property type="molecule type" value="Genomic_DNA"/>
</dbReference>
<evidence type="ECO:0000256" key="2">
    <source>
        <dbReference type="ARBA" id="ARBA00023242"/>
    </source>
</evidence>
<feature type="compositionally biased region" description="Basic and acidic residues" evidence="4">
    <location>
        <begin position="117"/>
        <end position="127"/>
    </location>
</feature>
<evidence type="ECO:0000256" key="1">
    <source>
        <dbReference type="ARBA" id="ARBA00004123"/>
    </source>
</evidence>
<dbReference type="InterPro" id="IPR047575">
    <property type="entry name" value="Sm"/>
</dbReference>
<sequence length="141" mass="15528">MQLTGFLKKLKNEQVSIELKNGTTVWGIVRNVSPQMNVSLTDVRLTLPAKSSDATLAAVLLSGGSTQGQDSKRTTSLEFINIRGNTIRHILLPDNINLDALLVDQEEVNRLRKLGKVGHDANKKRSLESNGNAPKRPKRAF</sequence>
<dbReference type="PANTHER" id="PTHR23338">
    <property type="entry name" value="SMALL NUCLEAR RIBONUCLEOPROTEIN SM"/>
    <property type="match status" value="1"/>
</dbReference>
<evidence type="ECO:0000256" key="3">
    <source>
        <dbReference type="ARBA" id="ARBA00023274"/>
    </source>
</evidence>
<keyword evidence="7" id="KW-1185">Reference proteome</keyword>
<dbReference type="SMART" id="SM00651">
    <property type="entry name" value="Sm"/>
    <property type="match status" value="1"/>
</dbReference>
<keyword evidence="3 6" id="KW-0687">Ribonucleoprotein</keyword>
<organism evidence="6 7">
    <name type="scientific">Kluyveromyces marxianus</name>
    <name type="common">Yeast</name>
    <name type="synonym">Candida kefyr</name>
    <dbReference type="NCBI Taxonomy" id="4911"/>
    <lineage>
        <taxon>Eukaryota</taxon>
        <taxon>Fungi</taxon>
        <taxon>Dikarya</taxon>
        <taxon>Ascomycota</taxon>
        <taxon>Saccharomycotina</taxon>
        <taxon>Saccharomycetes</taxon>
        <taxon>Saccharomycetales</taxon>
        <taxon>Saccharomycetaceae</taxon>
        <taxon>Kluyveromyces</taxon>
    </lineage>
</organism>
<dbReference type="Proteomes" id="UP000422736">
    <property type="component" value="Chromosome 1"/>
</dbReference>
<dbReference type="GO" id="GO:1990904">
    <property type="term" value="C:ribonucleoprotein complex"/>
    <property type="evidence" value="ECO:0007669"/>
    <property type="project" value="UniProtKB-KW"/>
</dbReference>
<dbReference type="Gene3D" id="2.30.30.100">
    <property type="match status" value="1"/>
</dbReference>
<evidence type="ECO:0000313" key="6">
    <source>
        <dbReference type="EMBL" id="QGN13533.1"/>
    </source>
</evidence>
<evidence type="ECO:0000256" key="4">
    <source>
        <dbReference type="SAM" id="MobiDB-lite"/>
    </source>
</evidence>
<comment type="subcellular location">
    <subcellularLocation>
        <location evidence="1">Nucleus</location>
    </subcellularLocation>
</comment>